<sequence length="258" mass="27850">MKFISSFLALLTLLPTILAVTITGQIKFGDFPTRNILPVGSKVSINNGERKVWVKDDGSFEVPHIDEGEHILEPLIPGYIFQSYLITIHPSTMPPPPSQPSSPSSEDPSTPSSPTIPTYSIHIQPFYPAKAPLPISSTSLAHPLVITPLAREDYFTPKGGMNILGMLKSPMVLMMLFSAVMLFALPKLTASMADMDPEMAKEMAETREKMKGFQNMDLAGSLSNMLAGSTEDSPNSGTNTPNKSGSNSGSGGKKRRGR</sequence>
<evidence type="ECO:0000313" key="11">
    <source>
        <dbReference type="Proteomes" id="UP000092583"/>
    </source>
</evidence>
<dbReference type="AlphaFoldDB" id="A0A1B9IRI7"/>
<feature type="compositionally biased region" description="Polar residues" evidence="6">
    <location>
        <begin position="223"/>
        <end position="234"/>
    </location>
</feature>
<evidence type="ECO:0000313" key="10">
    <source>
        <dbReference type="EMBL" id="OCF58127.1"/>
    </source>
</evidence>
<evidence type="ECO:0000256" key="4">
    <source>
        <dbReference type="ARBA" id="ARBA00022989"/>
    </source>
</evidence>
<keyword evidence="2 7" id="KW-0812">Transmembrane</keyword>
<dbReference type="GO" id="GO:0072546">
    <property type="term" value="C:EMC complex"/>
    <property type="evidence" value="ECO:0007669"/>
    <property type="project" value="TreeGrafter"/>
</dbReference>
<feature type="compositionally biased region" description="Low complexity" evidence="6">
    <location>
        <begin position="101"/>
        <end position="115"/>
    </location>
</feature>
<evidence type="ECO:0000259" key="9">
    <source>
        <dbReference type="Pfam" id="PF09430"/>
    </source>
</evidence>
<reference evidence="10 11" key="1">
    <citation type="submission" date="2013-07" db="EMBL/GenBank/DDBJ databases">
        <title>The Genome Sequence of Kwoniella mangroviensis CBS10435.</title>
        <authorList>
            <consortium name="The Broad Institute Genome Sequencing Platform"/>
            <person name="Cuomo C."/>
            <person name="Litvintseva A."/>
            <person name="Chen Y."/>
            <person name="Heitman J."/>
            <person name="Sun S."/>
            <person name="Springer D."/>
            <person name="Dromer F."/>
            <person name="Young S.K."/>
            <person name="Zeng Q."/>
            <person name="Gargeya S."/>
            <person name="Fitzgerald M."/>
            <person name="Abouelleil A."/>
            <person name="Alvarado L."/>
            <person name="Berlin A.M."/>
            <person name="Chapman S.B."/>
            <person name="Dewar J."/>
            <person name="Goldberg J."/>
            <person name="Griggs A."/>
            <person name="Gujja S."/>
            <person name="Hansen M."/>
            <person name="Howarth C."/>
            <person name="Imamovic A."/>
            <person name="Larimer J."/>
            <person name="McCowan C."/>
            <person name="Murphy C."/>
            <person name="Pearson M."/>
            <person name="Priest M."/>
            <person name="Roberts A."/>
            <person name="Saif S."/>
            <person name="Shea T."/>
            <person name="Sykes S."/>
            <person name="Wortman J."/>
            <person name="Nusbaum C."/>
            <person name="Birren B."/>
        </authorList>
    </citation>
    <scope>NUCLEOTIDE SEQUENCE [LARGE SCALE GENOMIC DNA]</scope>
    <source>
        <strain evidence="10 11">CBS 10435</strain>
    </source>
</reference>
<evidence type="ECO:0000256" key="1">
    <source>
        <dbReference type="ARBA" id="ARBA00004167"/>
    </source>
</evidence>
<keyword evidence="4 7" id="KW-1133">Transmembrane helix</keyword>
<feature type="signal peptide" evidence="8">
    <location>
        <begin position="1"/>
        <end position="19"/>
    </location>
</feature>
<dbReference type="PANTHER" id="PTHR13605">
    <property type="entry name" value="ER MEMBRANE PROTEIN COMPLEX SUBUNIT 7"/>
    <property type="match status" value="1"/>
</dbReference>
<reference evidence="11" key="2">
    <citation type="submission" date="2013-12" db="EMBL/GenBank/DDBJ databases">
        <title>Evolution of pathogenesis and genome organization in the Tremellales.</title>
        <authorList>
            <person name="Cuomo C."/>
            <person name="Litvintseva A."/>
            <person name="Heitman J."/>
            <person name="Chen Y."/>
            <person name="Sun S."/>
            <person name="Springer D."/>
            <person name="Dromer F."/>
            <person name="Young S."/>
            <person name="Zeng Q."/>
            <person name="Chapman S."/>
            <person name="Gujja S."/>
            <person name="Saif S."/>
            <person name="Birren B."/>
        </authorList>
    </citation>
    <scope>NUCLEOTIDE SEQUENCE [LARGE SCALE GENOMIC DNA]</scope>
    <source>
        <strain evidence="11">CBS 10435</strain>
    </source>
</reference>
<evidence type="ECO:0000256" key="7">
    <source>
        <dbReference type="SAM" id="Phobius"/>
    </source>
</evidence>
<feature type="chain" id="PRO_5008628833" description="ER membrane protein complex subunit 7 beta-sandwich domain-containing protein" evidence="8">
    <location>
        <begin position="20"/>
        <end position="258"/>
    </location>
</feature>
<dbReference type="Pfam" id="PF09430">
    <property type="entry name" value="EMC7_beta-sandw"/>
    <property type="match status" value="1"/>
</dbReference>
<evidence type="ECO:0000256" key="3">
    <source>
        <dbReference type="ARBA" id="ARBA00022729"/>
    </source>
</evidence>
<dbReference type="OrthoDB" id="27095at2759"/>
<feature type="domain" description="ER membrane protein complex subunit 7 beta-sandwich" evidence="9">
    <location>
        <begin position="34"/>
        <end position="174"/>
    </location>
</feature>
<evidence type="ECO:0000256" key="6">
    <source>
        <dbReference type="SAM" id="MobiDB-lite"/>
    </source>
</evidence>
<dbReference type="STRING" id="1331196.A0A1B9IRI7"/>
<gene>
    <name evidence="10" type="ORF">L486_04157</name>
</gene>
<organism evidence="10 11">
    <name type="scientific">Kwoniella mangroviensis CBS 10435</name>
    <dbReference type="NCBI Taxonomy" id="1331196"/>
    <lineage>
        <taxon>Eukaryota</taxon>
        <taxon>Fungi</taxon>
        <taxon>Dikarya</taxon>
        <taxon>Basidiomycota</taxon>
        <taxon>Agaricomycotina</taxon>
        <taxon>Tremellomycetes</taxon>
        <taxon>Tremellales</taxon>
        <taxon>Cryptococcaceae</taxon>
        <taxon>Kwoniella</taxon>
    </lineage>
</organism>
<dbReference type="InterPro" id="IPR019008">
    <property type="entry name" value="Beta_sandwich_EMC7"/>
</dbReference>
<protein>
    <recommendedName>
        <fullName evidence="9">ER membrane protein complex subunit 7 beta-sandwich domain-containing protein</fullName>
    </recommendedName>
</protein>
<evidence type="ECO:0000256" key="2">
    <source>
        <dbReference type="ARBA" id="ARBA00022692"/>
    </source>
</evidence>
<proteinExistence type="predicted"/>
<evidence type="ECO:0000256" key="8">
    <source>
        <dbReference type="SAM" id="SignalP"/>
    </source>
</evidence>
<keyword evidence="11" id="KW-1185">Reference proteome</keyword>
<comment type="subcellular location">
    <subcellularLocation>
        <location evidence="1">Membrane</location>
        <topology evidence="1">Single-pass membrane protein</topology>
    </subcellularLocation>
</comment>
<feature type="compositionally biased region" description="Low complexity" evidence="6">
    <location>
        <begin position="235"/>
        <end position="247"/>
    </location>
</feature>
<feature type="region of interest" description="Disordered" evidence="6">
    <location>
        <begin position="223"/>
        <end position="258"/>
    </location>
</feature>
<dbReference type="PANTHER" id="PTHR13605:SF4">
    <property type="entry name" value="ER MEMBRANE PROTEIN COMPLEX SUBUNIT 7"/>
    <property type="match status" value="1"/>
</dbReference>
<feature type="region of interest" description="Disordered" evidence="6">
    <location>
        <begin position="92"/>
        <end position="115"/>
    </location>
</feature>
<name>A0A1B9IRI7_9TREE</name>
<keyword evidence="5 7" id="KW-0472">Membrane</keyword>
<dbReference type="EMBL" id="KI669462">
    <property type="protein sequence ID" value="OCF58127.1"/>
    <property type="molecule type" value="Genomic_DNA"/>
</dbReference>
<evidence type="ECO:0000256" key="5">
    <source>
        <dbReference type="ARBA" id="ARBA00023136"/>
    </source>
</evidence>
<dbReference type="Proteomes" id="UP000092583">
    <property type="component" value="Unassembled WGS sequence"/>
</dbReference>
<dbReference type="InterPro" id="IPR039163">
    <property type="entry name" value="EMC7"/>
</dbReference>
<keyword evidence="3 8" id="KW-0732">Signal</keyword>
<feature type="transmembrane region" description="Helical" evidence="7">
    <location>
        <begin position="163"/>
        <end position="185"/>
    </location>
</feature>
<accession>A0A1B9IRI7</accession>